<feature type="region of interest" description="Disordered" evidence="11">
    <location>
        <begin position="818"/>
        <end position="859"/>
    </location>
</feature>
<keyword evidence="8" id="KW-0663">Pyridoxal phosphate</keyword>
<proteinExistence type="inferred from homology"/>
<dbReference type="SUPFAM" id="SSF56801">
    <property type="entry name" value="Acetyl-CoA synthetase-like"/>
    <property type="match status" value="2"/>
</dbReference>
<evidence type="ECO:0000256" key="5">
    <source>
        <dbReference type="ARBA" id="ARBA00022598"/>
    </source>
</evidence>
<dbReference type="InterPro" id="IPR010071">
    <property type="entry name" value="AA_adenyl_dom"/>
</dbReference>
<dbReference type="GO" id="GO:0008483">
    <property type="term" value="F:transaminase activity"/>
    <property type="evidence" value="ECO:0007669"/>
    <property type="project" value="InterPro"/>
</dbReference>
<evidence type="ECO:0000256" key="1">
    <source>
        <dbReference type="ARBA" id="ARBA00001957"/>
    </source>
</evidence>
<evidence type="ECO:0000259" key="12">
    <source>
        <dbReference type="PROSITE" id="PS50075"/>
    </source>
</evidence>
<keyword evidence="15" id="KW-1185">Reference proteome</keyword>
<comment type="similarity">
    <text evidence="2">Belongs to the ATP-dependent AMP-binding enzyme family.</text>
</comment>
<dbReference type="InterPro" id="IPR042099">
    <property type="entry name" value="ANL_N_sf"/>
</dbReference>
<dbReference type="Gene3D" id="3.40.47.10">
    <property type="match status" value="1"/>
</dbReference>
<evidence type="ECO:0000256" key="10">
    <source>
        <dbReference type="ARBA" id="ARBA00023268"/>
    </source>
</evidence>
<dbReference type="InterPro" id="IPR010060">
    <property type="entry name" value="NRPS_synth"/>
</dbReference>
<feature type="compositionally biased region" description="Polar residues" evidence="11">
    <location>
        <begin position="820"/>
        <end position="830"/>
    </location>
</feature>
<dbReference type="PROSITE" id="PS50075">
    <property type="entry name" value="CARRIER"/>
    <property type="match status" value="3"/>
</dbReference>
<dbReference type="InterPro" id="IPR049704">
    <property type="entry name" value="Aminotrans_3_PPA_site"/>
</dbReference>
<dbReference type="Gene3D" id="2.30.38.10">
    <property type="entry name" value="Luciferase, Domain 3"/>
    <property type="match status" value="1"/>
</dbReference>
<dbReference type="Gene3D" id="3.30.559.10">
    <property type="entry name" value="Chloramphenicol acetyltransferase-like domain"/>
    <property type="match status" value="3"/>
</dbReference>
<evidence type="ECO:0000259" key="13">
    <source>
        <dbReference type="PROSITE" id="PS52004"/>
    </source>
</evidence>
<dbReference type="GO" id="GO:0008610">
    <property type="term" value="P:lipid biosynthetic process"/>
    <property type="evidence" value="ECO:0007669"/>
    <property type="project" value="UniProtKB-ARBA"/>
</dbReference>
<dbReference type="Gene3D" id="3.40.50.980">
    <property type="match status" value="2"/>
</dbReference>
<dbReference type="SUPFAM" id="SSF52777">
    <property type="entry name" value="CoA-dependent acyltransferases"/>
    <property type="match status" value="6"/>
</dbReference>
<dbReference type="Pfam" id="PF00501">
    <property type="entry name" value="AMP-binding"/>
    <property type="match status" value="1"/>
</dbReference>
<dbReference type="InterPro" id="IPR005814">
    <property type="entry name" value="Aminotrans_3"/>
</dbReference>
<evidence type="ECO:0000256" key="4">
    <source>
        <dbReference type="ARBA" id="ARBA00022553"/>
    </source>
</evidence>
<dbReference type="Gene3D" id="3.30.559.30">
    <property type="entry name" value="Nonribosomal peptide synthetase, condensation domain"/>
    <property type="match status" value="3"/>
</dbReference>
<dbReference type="EMBL" id="JAVYAA010000002">
    <property type="protein sequence ID" value="MDT8977083.1"/>
    <property type="molecule type" value="Genomic_DNA"/>
</dbReference>
<dbReference type="FunFam" id="2.30.38.10:FF:000001">
    <property type="entry name" value="Non-ribosomal peptide synthetase PvdI"/>
    <property type="match status" value="1"/>
</dbReference>
<dbReference type="PANTHER" id="PTHR45527">
    <property type="entry name" value="NONRIBOSOMAL PEPTIDE SYNTHETASE"/>
    <property type="match status" value="1"/>
</dbReference>
<dbReference type="Gene3D" id="1.10.1200.10">
    <property type="entry name" value="ACP-like"/>
    <property type="match status" value="3"/>
</dbReference>
<dbReference type="Gene3D" id="3.40.640.10">
    <property type="entry name" value="Type I PLP-dependent aspartate aminotransferase-like (Major domain)"/>
    <property type="match status" value="1"/>
</dbReference>
<dbReference type="InterPro" id="IPR009081">
    <property type="entry name" value="PP-bd_ACP"/>
</dbReference>
<keyword evidence="10" id="KW-0511">Multifunctional enzyme</keyword>
<evidence type="ECO:0000256" key="3">
    <source>
        <dbReference type="ARBA" id="ARBA00022450"/>
    </source>
</evidence>
<feature type="domain" description="Carrier" evidence="12">
    <location>
        <begin position="667"/>
        <end position="742"/>
    </location>
</feature>
<dbReference type="Pfam" id="PF00202">
    <property type="entry name" value="Aminotran_3"/>
    <property type="match status" value="1"/>
</dbReference>
<name>A0AAJ2N246_9BACL</name>
<dbReference type="Gene3D" id="1.10.1240.100">
    <property type="match status" value="1"/>
</dbReference>
<dbReference type="FunFam" id="3.30.300.30:FF:000010">
    <property type="entry name" value="Enterobactin synthetase component F"/>
    <property type="match status" value="1"/>
</dbReference>
<feature type="domain" description="Carrier" evidence="12">
    <location>
        <begin position="3188"/>
        <end position="3262"/>
    </location>
</feature>
<dbReference type="Pfam" id="PF00668">
    <property type="entry name" value="Condensation"/>
    <property type="match status" value="3"/>
</dbReference>
<dbReference type="SUPFAM" id="SSF47336">
    <property type="entry name" value="ACP-like"/>
    <property type="match status" value="3"/>
</dbReference>
<dbReference type="InterPro" id="IPR020845">
    <property type="entry name" value="AMP-binding_CS"/>
</dbReference>
<reference evidence="15" key="1">
    <citation type="submission" date="2023-09" db="EMBL/GenBank/DDBJ databases">
        <title>Paenibacillus sp. chi10 Genome sequencing and assembly.</title>
        <authorList>
            <person name="Kim I."/>
        </authorList>
    </citation>
    <scope>NUCLEOTIDE SEQUENCE [LARGE SCALE GENOMIC DNA]</scope>
    <source>
        <strain evidence="15">chi10</strain>
    </source>
</reference>
<dbReference type="InterPro" id="IPR014030">
    <property type="entry name" value="Ketoacyl_synth_N"/>
</dbReference>
<dbReference type="GO" id="GO:0016746">
    <property type="term" value="F:acyltransferase activity"/>
    <property type="evidence" value="ECO:0007669"/>
    <property type="project" value="InterPro"/>
</dbReference>
<dbReference type="InterPro" id="IPR025110">
    <property type="entry name" value="AMP-bd_C"/>
</dbReference>
<dbReference type="NCBIfam" id="TIGR01733">
    <property type="entry name" value="AA-adenyl-dom"/>
    <property type="match status" value="1"/>
</dbReference>
<dbReference type="RefSeq" id="WP_315745654.1">
    <property type="nucleotide sequence ID" value="NZ_JAVYAA010000002.1"/>
</dbReference>
<dbReference type="InterPro" id="IPR045851">
    <property type="entry name" value="AMP-bd_C_sf"/>
</dbReference>
<dbReference type="Pfam" id="PF00109">
    <property type="entry name" value="ketoacyl-synt"/>
    <property type="match status" value="1"/>
</dbReference>
<accession>A0AAJ2N246</accession>
<dbReference type="Pfam" id="PF13193">
    <property type="entry name" value="AMP-binding_C"/>
    <property type="match status" value="1"/>
</dbReference>
<dbReference type="SMART" id="SM00825">
    <property type="entry name" value="PKS_KS"/>
    <property type="match status" value="1"/>
</dbReference>
<dbReference type="SMART" id="SM00823">
    <property type="entry name" value="PKS_PP"/>
    <property type="match status" value="3"/>
</dbReference>
<dbReference type="CDD" id="cd05930">
    <property type="entry name" value="A_NRPS"/>
    <property type="match status" value="1"/>
</dbReference>
<dbReference type="SUPFAM" id="SSF53383">
    <property type="entry name" value="PLP-dependent transferases"/>
    <property type="match status" value="1"/>
</dbReference>
<dbReference type="GO" id="GO:0044550">
    <property type="term" value="P:secondary metabolite biosynthetic process"/>
    <property type="evidence" value="ECO:0007669"/>
    <property type="project" value="UniProtKB-ARBA"/>
</dbReference>
<dbReference type="GO" id="GO:0005737">
    <property type="term" value="C:cytoplasm"/>
    <property type="evidence" value="ECO:0007669"/>
    <property type="project" value="TreeGrafter"/>
</dbReference>
<dbReference type="PROSITE" id="PS52004">
    <property type="entry name" value="KS3_2"/>
    <property type="match status" value="1"/>
</dbReference>
<dbReference type="FunFam" id="3.40.50.980:FF:000002">
    <property type="entry name" value="Enterobactin synthetase component F"/>
    <property type="match status" value="1"/>
</dbReference>
<sequence>MMDTSAFIFEQIASGKFERNAGVELLTRLKQAKSTDVNEIAVIGMAVKLPMAPTLEQLWHNLKYGIDSIGRFPAYRRADTDRYLAYMNQLRPDTDYSLGAYLEEIDKFDYKFFRLTPKEASLMSPAQRLFLEAAWETIEEAGYGGNKLSGSRTGVYIGYSSDTLFEYVRFIQDVEPSSLSMSVSGNLSPIVASRISHMLDLRGPSLAIDTTCSSSLVALHTACQSIRNGECEQALVGGIRINYMRLLNQFDIGIQSSDGKTKSFDDFSDGTGSGEGIIAVLLKPLHKAVRDGDQIHAVIKGSAINQDGNSIGLTAPNGLAQEEVIVRAWKAAGVEPETISYIEAHGTGTKLGDPIEIEAIQNAFRRYTPNRQFCGVGSIKTNFGHLDNASGLLGLVKTILALKHREIPASLHFQKSNREIRFEDSPVYFIDRLTPWRTNGQPRRAGVSSFGLSGTNCHVVLEEAQTPEPTGTDKPGGYLLPLSAKSEEALRNTVERYLACLQNNPCLNLADVCYTAGTGRGHYAFRLAIHAHDVSELQTKLGKLLKEWPSVDYPSEGIFCGANEMGRQPEEGWPVTAAVEKLYSLSEQDGNSRAQLLAELGYWYVRSADIPWEALYSGERRRKVSLPSYPFARSRCWISITPQQNPIKEQTTVMNVAIGGGASLHQRKFLNFLKQALQEISGIPEEEIRDEDNFFELGLDSILLFQISEKLKDHYGIEISLSRFYDELSTPGALAEYLAALVPEESSLPTAALPATQETPVQTAASAFNHENLPMHEHATVTRPGSRSEMERLVARQLDIMSKQLELLREDRNAVLGMPVSSSVPSNQPEADSAKRAEAMARTSSVSEARLSSDDGSLASRTQEPEVFIPYQKLNLLANTNLSNKQTLHIEELICRLDERFKLTKKLTQKYRNVLANNRNVAGFRPAWKEMIFPVIAKRAQGARIWDMDEHEYLDISMGFGAYLLGHAPAFITDAVRVELDNGMPIGPMNPLAGEVADQIAQFTGCERVAFFNSGSEAVMVALRLARAVTGKSKIALFEGAFHGTFDGVLARRHMAGRDGNSVPMAPGITDNLVGDVLVLKYGDPEALDVISRHANELAAVLVEPVQSRRPDLQPRRFLQELRAITEKHGTALIFDEVITGFRIGPGGAQEWFDVQADIATYGKVIGAGLPVGIVAGKSRFLNAIDGGWWQYGDASYPTSSSNRTLVGGTFCHHPLTMSSILAMLKHLRAEGPRLQERLNERTRRLTDTLNQYFLERRIPISMVHFGSLFRFVLNGDLELLFYHLLDKGIYVWEGRNCFLSTAHTDEDVDLIIRAVIESVEDMQAGGFFPEMPATPAEVKSKRDPKVDLHREAIVPMTESQQNLWLLTRDSEEQSIAHCDYLMLELHGTLNLGAMQVSMQRIVERHEILRTIQVDERGMLPESTLPMEIPLIDFTNDEEEEQNRRIEEWLRIEAERPFAIGLEPLFRMYMLKVSDVRHRFVIVLHHLIADGWSTGVMLNELETFYTAECRGEIGELPPAVPFRNYVEWLSNKMEEGDEAIRYWSEKFARSIPSLALPNDYPPPPGKSYAGAREHLRVDEVFTKRLKSLSRKQGCSLFVTLLGAYQLFLHRLTGQNEFSVGIPTAGQSDMGVSHLVGQCASMLTLEVRISPEGTFAEHLKEVKQNFSDGMKHRHYMMVDLVKEMSKRQQQPASEIQATFNLDRSVNLPRFADLETAFTVYPIRYVKHDLSLNAVETGGELQFDFDYNADLFSRDTVRRWMRQFRSLLETVVEEPDVVHMLVTLAAPDEGTIFPTALGGYPEAAEASDSDLAEQYAHALAQAFELTSGQEVIIDSQLPNVDRYALSLAGKLSGAQVRITENVLLELDSKAALLFLSAAAWREIIRETHERDSEAGATIRVSCAVIGDQPILAEQVRRYCRKSGGLMPLRFGFRPAGLPAVLTVFDANEQEERRPLSALPIGLPLANTVMLPLEASGRPAPVGVYAELYAAAPWLNGEGGAGAAGGRPDGLIATGRIGRYLSTGMLEQIGTLKEQLTVRGHRVDPAYVKTVFSLLPQVEEVVIAKADSKGRDPVMAAYLTLGAGVKESVDGLRRSLKELLPDFMIPARIRVTERLPLTPAGTMNLQALAELERTVSQQESTAGSLQDDMERKLKTIWGDLLGIEEVDPGDNFFELGGQSFHAMLLMFKIQEEWGVELPLTDIFEAHSLYELSQRIGEAKRGDKPSIPKAERKAYYPVSSAQKRQYVLQQTDPSSTAYHLNSSFLLEGRIDREALEEAFQKLIHRHEALRTSFALVEGEVVQIVHENVDLPLLADDSTILADRFVQPFDLSHAPLLRVRLRKESEEKHLIELEMHHIVSDGISMNVLFRDVAAFYQGQGNALPTLEYQYKDYSEWQLKQLDSEQMRRHELYWIEQFAEEPPKLQLPTDYARSSVKSFEGGSLFFSFDENLLHDLNLLARRSGVTLYMVLLAVYQLLLSKYSGQQDIVVGSPTAGRPGLETENVIGMFVNTLALRARPTSDLTFLEFLRQVKASTLAALEHQAYPLDRLIDKLALERDTSRNPLFDVLFVFDNNMNESLIAAKIDGIRLVPLRRESQTAQFDLALHAVEEGRTLRFTLEYAGKLFAKETAERLTRHFEQLVKQAVLHPGLKLGEFEMTTVEEREQIEATFNRTEAEYDRNLTLHRLFEEQAVRTPERMAAVFGPDGMERLTYRELNKRANQLARTLRDKGVKPGRLVGVLLERSPEMMVGILAILKAGGAYVPIDPAYPEERIAYLLRDSGAELLLTCKRELPPGQFSGEQLDLADETLYSGDGEDLSATSGPHDLSYVIYTSGSTGEPKGVMIEHHSVINRLQWMQRRFPLAEDDVIMQKTPFSFDVSVWELFWWGMQGASAVFPEPGAEKNPESIARCVERHRVTVMHFVPSMLQLFLEHVEEAGDTGRLRTLRRVFASGEALQAKQASRFGRLLKDAWGTELVNLYGPTEATVDVSYHNCSCVEESARIPIGQPIDNISLYVLDGHRRLQPVGVSGELYIAGVGLARGYWNRPELTAERFVDNPFAPGERMYRTGDLARWLPNGEVEYLGRIDHQVKIRGYRIEPGEIETQLLRHERIREAAVTVRPGEAGLKDLCAYYVADGDLEAGEVRAYLAERLPSYMVPAYLVALEAMPLTPNGKLNRKALPAPEENVEREAYVAPRNELERQLAAVWQEVLGFERIGIDDHFFHMGGDSIKAIQASAQLMTIGLAMQVKDLFEKPTIRFLSPLIGQHTRAVDQGPVEGAAVLAPIQHWFFDRHATDIHHFNQSLLMQAASELNPEWVREAAAKLVEHHDALRMTFAQKEGEWIPFNRGLSGERSFEFRIHDFRDVPQEELAARMDEEADRYQSSMELSEGPLCKVVLFQTARKDYLLFVIHHLVVDGYSWRILMEDFQTGYMQLSRNETIRLPEKTDSYVLWAERIRAYANMPDRMRKSSEYWRGFTQSPVVPLPVDRPLTGRRGHHMQAVTLTFQADVTELLLTAANRAYHTDTNDLLLAALGLAVNEWTGEDHVWIQLEGHGREELFQEVNINRTVGWFTSMYPVLLPAQSHSDELSGLIKAVKECLRGIPDKGIGYGMLRYLTLDDLPEIEPEICFNYLGQFDQRQSSDLLTVSDLPSGHTVSPNVECPFTIDINGIVKDGELVLTFRYDREEYDESTIQRFVSAYEQHLGRLVSHCVDKRDSDFTPSDFSATGLDMDDLADVFQALENKF</sequence>
<protein>
    <submittedName>
        <fullName evidence="14">Amino acid adenylation domain-containing protein</fullName>
    </submittedName>
</protein>
<evidence type="ECO:0000256" key="11">
    <source>
        <dbReference type="SAM" id="MobiDB-lite"/>
    </source>
</evidence>
<dbReference type="InterPro" id="IPR015424">
    <property type="entry name" value="PyrdxlP-dep_Trfase"/>
</dbReference>
<evidence type="ECO:0000313" key="14">
    <source>
        <dbReference type="EMBL" id="MDT8977083.1"/>
    </source>
</evidence>
<dbReference type="PROSITE" id="PS00600">
    <property type="entry name" value="AA_TRANSFER_CLASS_3"/>
    <property type="match status" value="1"/>
</dbReference>
<dbReference type="Proteomes" id="UP001250538">
    <property type="component" value="Unassembled WGS sequence"/>
</dbReference>
<keyword evidence="9" id="KW-0045">Antibiotic biosynthesis</keyword>
<dbReference type="PROSITE" id="PS00012">
    <property type="entry name" value="PHOSPHOPANTETHEINE"/>
    <property type="match status" value="1"/>
</dbReference>
<dbReference type="SUPFAM" id="SSF53901">
    <property type="entry name" value="Thiolase-like"/>
    <property type="match status" value="1"/>
</dbReference>
<keyword evidence="5" id="KW-0436">Ligase</keyword>
<dbReference type="FunFam" id="3.40.50.980:FF:000001">
    <property type="entry name" value="Non-ribosomal peptide synthetase"/>
    <property type="match status" value="1"/>
</dbReference>
<keyword evidence="6" id="KW-0808">Transferase</keyword>
<dbReference type="GO" id="GO:0017000">
    <property type="term" value="P:antibiotic biosynthetic process"/>
    <property type="evidence" value="ECO:0007669"/>
    <property type="project" value="UniProtKB-KW"/>
</dbReference>
<dbReference type="CDD" id="cd00833">
    <property type="entry name" value="PKS"/>
    <property type="match status" value="1"/>
</dbReference>
<gene>
    <name evidence="14" type="ORF">RQP50_12600</name>
</gene>
<dbReference type="InterPro" id="IPR001242">
    <property type="entry name" value="Condensation_dom"/>
</dbReference>
<dbReference type="InterPro" id="IPR006162">
    <property type="entry name" value="Ppantetheine_attach_site"/>
</dbReference>
<evidence type="ECO:0000256" key="9">
    <source>
        <dbReference type="ARBA" id="ARBA00023194"/>
    </source>
</evidence>
<evidence type="ECO:0000256" key="6">
    <source>
        <dbReference type="ARBA" id="ARBA00022679"/>
    </source>
</evidence>
<dbReference type="Gene3D" id="3.90.1150.10">
    <property type="entry name" value="Aspartate Aminotransferase, domain 1"/>
    <property type="match status" value="1"/>
</dbReference>
<dbReference type="InterPro" id="IPR036736">
    <property type="entry name" value="ACP-like_sf"/>
</dbReference>
<keyword evidence="7" id="KW-0677">Repeat</keyword>
<dbReference type="CDD" id="cd00610">
    <property type="entry name" value="OAT_like"/>
    <property type="match status" value="1"/>
</dbReference>
<dbReference type="FunFam" id="1.10.1200.10:FF:000005">
    <property type="entry name" value="Nonribosomal peptide synthetase 1"/>
    <property type="match status" value="1"/>
</dbReference>
<feature type="domain" description="Ketosynthase family 3 (KS3)" evidence="13">
    <location>
        <begin position="37"/>
        <end position="463"/>
    </location>
</feature>
<dbReference type="GO" id="GO:0030170">
    <property type="term" value="F:pyridoxal phosphate binding"/>
    <property type="evidence" value="ECO:0007669"/>
    <property type="project" value="InterPro"/>
</dbReference>
<dbReference type="Pfam" id="PF22621">
    <property type="entry name" value="CurL-like_PKS_C"/>
    <property type="match status" value="1"/>
</dbReference>
<dbReference type="GO" id="GO:0043041">
    <property type="term" value="P:amino acid activation for nonribosomal peptide biosynthetic process"/>
    <property type="evidence" value="ECO:0007669"/>
    <property type="project" value="TreeGrafter"/>
</dbReference>
<dbReference type="GO" id="GO:0031177">
    <property type="term" value="F:phosphopantetheine binding"/>
    <property type="evidence" value="ECO:0007669"/>
    <property type="project" value="InterPro"/>
</dbReference>
<dbReference type="Pfam" id="PF02801">
    <property type="entry name" value="Ketoacyl-synt_C"/>
    <property type="match status" value="1"/>
</dbReference>
<keyword evidence="3" id="KW-0596">Phosphopantetheine</keyword>
<dbReference type="Pfam" id="PF00550">
    <property type="entry name" value="PP-binding"/>
    <property type="match status" value="3"/>
</dbReference>
<dbReference type="InterPro" id="IPR020806">
    <property type="entry name" value="PKS_PP-bd"/>
</dbReference>
<organism evidence="14 15">
    <name type="scientific">Paenibacillus suaedae</name>
    <dbReference type="NCBI Taxonomy" id="3077233"/>
    <lineage>
        <taxon>Bacteria</taxon>
        <taxon>Bacillati</taxon>
        <taxon>Bacillota</taxon>
        <taxon>Bacilli</taxon>
        <taxon>Bacillales</taxon>
        <taxon>Paenibacillaceae</taxon>
        <taxon>Paenibacillus</taxon>
    </lineage>
</organism>
<comment type="caution">
    <text evidence="14">The sequence shown here is derived from an EMBL/GenBank/DDBJ whole genome shotgun (WGS) entry which is preliminary data.</text>
</comment>
<comment type="cofactor">
    <cofactor evidence="1">
        <name>pantetheine 4'-phosphate</name>
        <dbReference type="ChEBI" id="CHEBI:47942"/>
    </cofactor>
</comment>
<evidence type="ECO:0000313" key="15">
    <source>
        <dbReference type="Proteomes" id="UP001250538"/>
    </source>
</evidence>
<dbReference type="InterPro" id="IPR015421">
    <property type="entry name" value="PyrdxlP-dep_Trfase_major"/>
</dbReference>
<dbReference type="CDD" id="cd19531">
    <property type="entry name" value="LCL_NRPS-like"/>
    <property type="match status" value="2"/>
</dbReference>
<dbReference type="NCBIfam" id="TIGR01720">
    <property type="entry name" value="NRPS-para261"/>
    <property type="match status" value="1"/>
</dbReference>
<dbReference type="Gene3D" id="3.30.300.30">
    <property type="match status" value="2"/>
</dbReference>
<keyword evidence="4" id="KW-0597">Phosphoprotein</keyword>
<evidence type="ECO:0000256" key="7">
    <source>
        <dbReference type="ARBA" id="ARBA00022737"/>
    </source>
</evidence>
<feature type="domain" description="Carrier" evidence="12">
    <location>
        <begin position="2141"/>
        <end position="2216"/>
    </location>
</feature>
<dbReference type="InterPro" id="IPR015422">
    <property type="entry name" value="PyrdxlP-dep_Trfase_small"/>
</dbReference>
<dbReference type="GO" id="GO:0016874">
    <property type="term" value="F:ligase activity"/>
    <property type="evidence" value="ECO:0007669"/>
    <property type="project" value="UniProtKB-KW"/>
</dbReference>
<dbReference type="PROSITE" id="PS00455">
    <property type="entry name" value="AMP_BINDING"/>
    <property type="match status" value="1"/>
</dbReference>
<dbReference type="Gene3D" id="3.40.50.12780">
    <property type="entry name" value="N-terminal domain of ligase-like"/>
    <property type="match status" value="1"/>
</dbReference>
<dbReference type="CDD" id="cd19534">
    <property type="entry name" value="E_NRPS"/>
    <property type="match status" value="1"/>
</dbReference>
<dbReference type="FunFam" id="3.40.50.12780:FF:000012">
    <property type="entry name" value="Non-ribosomal peptide synthetase"/>
    <property type="match status" value="1"/>
</dbReference>
<dbReference type="PANTHER" id="PTHR45527:SF1">
    <property type="entry name" value="FATTY ACID SYNTHASE"/>
    <property type="match status" value="1"/>
</dbReference>
<dbReference type="SMART" id="SM01294">
    <property type="entry name" value="PKS_PP_betabranch"/>
    <property type="match status" value="1"/>
</dbReference>
<dbReference type="InterPro" id="IPR000873">
    <property type="entry name" value="AMP-dep_synth/lig_dom"/>
</dbReference>
<evidence type="ECO:0000256" key="2">
    <source>
        <dbReference type="ARBA" id="ARBA00006432"/>
    </source>
</evidence>
<dbReference type="InterPro" id="IPR023213">
    <property type="entry name" value="CAT-like_dom_sf"/>
</dbReference>
<dbReference type="InterPro" id="IPR020841">
    <property type="entry name" value="PKS_Beta-ketoAc_synthase_dom"/>
</dbReference>
<evidence type="ECO:0000256" key="8">
    <source>
        <dbReference type="ARBA" id="ARBA00022898"/>
    </source>
</evidence>
<dbReference type="InterPro" id="IPR016039">
    <property type="entry name" value="Thiolase-like"/>
</dbReference>
<dbReference type="InterPro" id="IPR014031">
    <property type="entry name" value="Ketoacyl_synth_C"/>
</dbReference>